<dbReference type="EMBL" id="AZMM01018753">
    <property type="protein sequence ID" value="ETJ17569.1"/>
    <property type="molecule type" value="Genomic_DNA"/>
</dbReference>
<proteinExistence type="predicted"/>
<protein>
    <submittedName>
        <fullName evidence="1">Uncharacterized protein</fullName>
    </submittedName>
</protein>
<reference evidence="1" key="1">
    <citation type="submission" date="2013-12" db="EMBL/GenBank/DDBJ databases">
        <title>A Varibaculum cambriense genome reconstructed from a premature infant gut community with otherwise low bacterial novelty that shifts toward anaerobic metabolism during the third week of life.</title>
        <authorList>
            <person name="Brown C.T."/>
            <person name="Sharon I."/>
            <person name="Thomas B.C."/>
            <person name="Castelle C.J."/>
            <person name="Morowitz M.J."/>
            <person name="Banfield J.F."/>
        </authorList>
    </citation>
    <scope>NUCLEOTIDE SEQUENCE</scope>
</reference>
<comment type="caution">
    <text evidence="1">The sequence shown here is derived from an EMBL/GenBank/DDBJ whole genome shotgun (WGS) entry which is preliminary data.</text>
</comment>
<accession>W1WM90</accession>
<name>W1WM90_9ZZZZ</name>
<gene>
    <name evidence="1" type="ORF">Q604_UNBC18753G0010</name>
</gene>
<dbReference type="AlphaFoldDB" id="W1WM90"/>
<sequence>MEKTIIDIFKSYNQWLQTNNIDSYMSYLKETGKIHIFKYEYNNELRRKSEEY</sequence>
<organism evidence="1">
    <name type="scientific">human gut metagenome</name>
    <dbReference type="NCBI Taxonomy" id="408170"/>
    <lineage>
        <taxon>unclassified sequences</taxon>
        <taxon>metagenomes</taxon>
        <taxon>organismal metagenomes</taxon>
    </lineage>
</organism>
<evidence type="ECO:0000313" key="1">
    <source>
        <dbReference type="EMBL" id="ETJ17569.1"/>
    </source>
</evidence>